<dbReference type="EMBL" id="CP052766">
    <property type="protein sequence ID" value="QJR80810.1"/>
    <property type="molecule type" value="Genomic_DNA"/>
</dbReference>
<dbReference type="GO" id="GO:0003727">
    <property type="term" value="F:single-stranded RNA binding"/>
    <property type="evidence" value="ECO:0007669"/>
    <property type="project" value="InterPro"/>
</dbReference>
<dbReference type="PIRSF" id="PIRSF016821">
    <property type="entry name" value="HSP15"/>
    <property type="match status" value="1"/>
</dbReference>
<dbReference type="InterPro" id="IPR036986">
    <property type="entry name" value="S4_RNA-bd_sf"/>
</dbReference>
<evidence type="ECO:0000256" key="1">
    <source>
        <dbReference type="ARBA" id="ARBA00008396"/>
    </source>
</evidence>
<feature type="region of interest" description="Disordered" evidence="5">
    <location>
        <begin position="91"/>
        <end position="134"/>
    </location>
</feature>
<evidence type="ECO:0000256" key="3">
    <source>
        <dbReference type="ARBA" id="ARBA00023125"/>
    </source>
</evidence>
<dbReference type="SUPFAM" id="SSF55174">
    <property type="entry name" value="Alpha-L RNA-binding motif"/>
    <property type="match status" value="1"/>
</dbReference>
<keyword evidence="2 4" id="KW-0694">RNA-binding</keyword>
<dbReference type="RefSeq" id="WP_075607893.1">
    <property type="nucleotide sequence ID" value="NZ_CP052766.1"/>
</dbReference>
<dbReference type="SMART" id="SM00363">
    <property type="entry name" value="S4"/>
    <property type="match status" value="1"/>
</dbReference>
<evidence type="ECO:0000256" key="4">
    <source>
        <dbReference type="PIRNR" id="PIRNR016821"/>
    </source>
</evidence>
<keyword evidence="8" id="KW-1185">Reference proteome</keyword>
<accession>A0A6M4MDX1</accession>
<comment type="similarity">
    <text evidence="1 4">Belongs to the HSP15 family.</text>
</comment>
<evidence type="ECO:0000256" key="2">
    <source>
        <dbReference type="ARBA" id="ARBA00022884"/>
    </source>
</evidence>
<gene>
    <name evidence="7" type="primary">hslR</name>
    <name evidence="7" type="ORF">CA267_008465</name>
</gene>
<dbReference type="Proteomes" id="UP000219285">
    <property type="component" value="Chromosome"/>
</dbReference>
<dbReference type="AlphaFoldDB" id="A0A6M4MDX1"/>
<feature type="domain" description="RNA-binding S4" evidence="6">
    <location>
        <begin position="13"/>
        <end position="76"/>
    </location>
</feature>
<dbReference type="PROSITE" id="PS50889">
    <property type="entry name" value="S4"/>
    <property type="match status" value="1"/>
</dbReference>
<organism evidence="7 8">
    <name type="scientific">Alteromonas pelagimontana</name>
    <dbReference type="NCBI Taxonomy" id="1858656"/>
    <lineage>
        <taxon>Bacteria</taxon>
        <taxon>Pseudomonadati</taxon>
        <taxon>Pseudomonadota</taxon>
        <taxon>Gammaproteobacteria</taxon>
        <taxon>Alteromonadales</taxon>
        <taxon>Alteromonadaceae</taxon>
        <taxon>Alteromonas/Salinimonas group</taxon>
        <taxon>Alteromonas</taxon>
    </lineage>
</organism>
<dbReference type="InterPro" id="IPR025708">
    <property type="entry name" value="HSP15"/>
</dbReference>
<sequence length="134" mass="15319">MSNHNPPNAPASVRLDKWLWAARLFKTRALARDMVQAGKVHYNGQRSKPGKTVEIGAMVKVPAGWDVKELKILGISDKRLSAPQAQALYEETVESEAKREENQIARKMDSFHSPKPDHKPDKKQRRQIIKFKHQ</sequence>
<dbReference type="CDD" id="cd00165">
    <property type="entry name" value="S4"/>
    <property type="match status" value="1"/>
</dbReference>
<reference evidence="7 8" key="2">
    <citation type="submission" date="2020-04" db="EMBL/GenBank/DDBJ databases">
        <title>Complete genome sequence of Alteromonas pelagimontana 5.12T.</title>
        <authorList>
            <person name="Sinha R.K."/>
            <person name="Krishnan K.P."/>
            <person name="Kurian J.P."/>
        </authorList>
    </citation>
    <scope>NUCLEOTIDE SEQUENCE [LARGE SCALE GENOMIC DNA]</scope>
    <source>
        <strain evidence="7 8">5.12</strain>
    </source>
</reference>
<evidence type="ECO:0000313" key="7">
    <source>
        <dbReference type="EMBL" id="QJR80810.1"/>
    </source>
</evidence>
<dbReference type="GO" id="GO:0034605">
    <property type="term" value="P:cellular response to heat"/>
    <property type="evidence" value="ECO:0007669"/>
    <property type="project" value="InterPro"/>
</dbReference>
<feature type="compositionally biased region" description="Basic and acidic residues" evidence="5">
    <location>
        <begin position="95"/>
        <end position="120"/>
    </location>
</feature>
<dbReference type="KEGG" id="apel:CA267_008465"/>
<keyword evidence="3 4" id="KW-0238">DNA-binding</keyword>
<dbReference type="Gene3D" id="3.10.290.10">
    <property type="entry name" value="RNA-binding S4 domain"/>
    <property type="match status" value="1"/>
</dbReference>
<evidence type="ECO:0000256" key="5">
    <source>
        <dbReference type="SAM" id="MobiDB-lite"/>
    </source>
</evidence>
<dbReference type="GO" id="GO:0043023">
    <property type="term" value="F:ribosomal large subunit binding"/>
    <property type="evidence" value="ECO:0007669"/>
    <property type="project" value="InterPro"/>
</dbReference>
<dbReference type="InterPro" id="IPR002942">
    <property type="entry name" value="S4_RNA-bd"/>
</dbReference>
<name>A0A6M4MDX1_9ALTE</name>
<dbReference type="OrthoDB" id="9797176at2"/>
<dbReference type="Pfam" id="PF01479">
    <property type="entry name" value="S4"/>
    <property type="match status" value="1"/>
</dbReference>
<evidence type="ECO:0000259" key="6">
    <source>
        <dbReference type="SMART" id="SM00363"/>
    </source>
</evidence>
<evidence type="ECO:0000313" key="8">
    <source>
        <dbReference type="Proteomes" id="UP000219285"/>
    </source>
</evidence>
<protein>
    <recommendedName>
        <fullName evidence="4">Heat shock protein 15</fullName>
    </recommendedName>
</protein>
<dbReference type="NCBIfam" id="NF007673">
    <property type="entry name" value="PRK10348.1"/>
    <property type="match status" value="1"/>
</dbReference>
<proteinExistence type="inferred from homology"/>
<dbReference type="GO" id="GO:0003677">
    <property type="term" value="F:DNA binding"/>
    <property type="evidence" value="ECO:0007669"/>
    <property type="project" value="UniProtKB-KW"/>
</dbReference>
<reference evidence="8" key="1">
    <citation type="submission" date="2014-12" db="EMBL/GenBank/DDBJ databases">
        <title>Complete genome sequence of a multi-drug resistant Klebsiella pneumoniae.</title>
        <authorList>
            <person name="Hua X."/>
            <person name="Chen Q."/>
            <person name="Li X."/>
            <person name="Feng Y."/>
            <person name="Ruan Z."/>
            <person name="Yu Y."/>
        </authorList>
    </citation>
    <scope>NUCLEOTIDE SEQUENCE [LARGE SCALE GENOMIC DNA]</scope>
    <source>
        <strain evidence="8">5.12</strain>
    </source>
</reference>
<feature type="compositionally biased region" description="Basic residues" evidence="5">
    <location>
        <begin position="121"/>
        <end position="134"/>
    </location>
</feature>
<keyword evidence="7" id="KW-0346">Stress response</keyword>